<dbReference type="PANTHER" id="PTHR12436:SF4">
    <property type="entry name" value="LEUKOCYTE RECEPTOR CLUSTER MEMBER 8"/>
    <property type="match status" value="1"/>
</dbReference>
<dbReference type="InterPro" id="IPR045107">
    <property type="entry name" value="SAC3/GANP/THP3"/>
</dbReference>
<dbReference type="AlphaFoldDB" id="A0AAV4LYT1"/>
<dbReference type="Proteomes" id="UP001497744">
    <property type="component" value="Unassembled WGS sequence"/>
</dbReference>
<dbReference type="PANTHER" id="PTHR12436">
    <property type="entry name" value="80 KDA MCM3-ASSOCIATED PROTEIN"/>
    <property type="match status" value="1"/>
</dbReference>
<evidence type="ECO:0000259" key="2">
    <source>
        <dbReference type="Pfam" id="PF03399"/>
    </source>
</evidence>
<feature type="region of interest" description="Disordered" evidence="1">
    <location>
        <begin position="20"/>
        <end position="55"/>
    </location>
</feature>
<gene>
    <name evidence="3" type="ORF">BcabD6B2_45300</name>
</gene>
<dbReference type="GO" id="GO:0005634">
    <property type="term" value="C:nucleus"/>
    <property type="evidence" value="ECO:0007669"/>
    <property type="project" value="TreeGrafter"/>
</dbReference>
<evidence type="ECO:0000256" key="1">
    <source>
        <dbReference type="SAM" id="MobiDB-lite"/>
    </source>
</evidence>
<keyword evidence="4" id="KW-1185">Reference proteome</keyword>
<sequence length="686" mass="76644">MASGYTDELAASEARRLMLQPGMPVAAPPLLNVPPAPPPNRQPPAPPAPPPGAPYDRASLLSGVKLAPKQVPGAWRIPVSTTQVPGHKFTAKHVIPITLKAPKNDRNARNQPHQVGLVQGDVPPLRTAASIPPQFATEMAIDVANNVPISCDKAWNNPDAPTMDDINGWIQRLYAHHSMGACSRVFRAKISDFVEGIVKRHRSGTLTTKELVIPTAEELLGTNGTPMTTATTTFSNAPNRGHVIEGTGPVPAIPKDGVGVISGGLVPPPGVRDRHELQVAPMALPITEVNKRQQRYERFKTQPGVQGVYNFKPQKGHAVVGMCEALEKPYLRLTAEPNPAMVRPEHVLRKAFRHVFDTFMRTGNYRYIEEQFRSIRQDVQVQHLRSPFVVKLYATNARVALVHGDLDQFNQCQTQLRHLSRRVEGFPVYRSEFDCYFLLYLSMQYMHMDVLRYLRGVLHSEFRRTSYFRYANSIRTFLSEGNFVEYFKVADTSGIDTTGCLNEIYKEAFSTEDFSEGTSSLHDEATDNGAAVCAPPFFTKLLFRMFEPRFRMNALVNMASTAVSLSMETIMEALRFVSIDECRSFVRSVTRFNSQLSQGERGNTKFKRQLRLQRVSGGVPRVTLAAQQETVIHHTFRDRALRPLMPEGVVAYRGCTGARPKRSWSTRESAARAKKVWKTSPMNPGK</sequence>
<dbReference type="GeneID" id="94196576"/>
<organism evidence="3 4">
    <name type="scientific">Babesia caballi</name>
    <dbReference type="NCBI Taxonomy" id="5871"/>
    <lineage>
        <taxon>Eukaryota</taxon>
        <taxon>Sar</taxon>
        <taxon>Alveolata</taxon>
        <taxon>Apicomplexa</taxon>
        <taxon>Aconoidasida</taxon>
        <taxon>Piroplasmida</taxon>
        <taxon>Babesiidae</taxon>
        <taxon>Babesia</taxon>
    </lineage>
</organism>
<proteinExistence type="predicted"/>
<name>A0AAV4LYT1_BABCB</name>
<dbReference type="RefSeq" id="XP_067717164.1">
    <property type="nucleotide sequence ID" value="XM_067861063.1"/>
</dbReference>
<reference evidence="3 4" key="1">
    <citation type="submission" date="2021-06" db="EMBL/GenBank/DDBJ databases">
        <title>Genome sequence of Babesia caballi.</title>
        <authorList>
            <person name="Yamagishi J."/>
            <person name="Kidaka T."/>
            <person name="Ochi A."/>
        </authorList>
    </citation>
    <scope>NUCLEOTIDE SEQUENCE [LARGE SCALE GENOMIC DNA]</scope>
    <source>
        <strain evidence="3">USDA-D6B2</strain>
    </source>
</reference>
<feature type="region of interest" description="Disordered" evidence="1">
    <location>
        <begin position="660"/>
        <end position="686"/>
    </location>
</feature>
<feature type="domain" description="SAC3/GANP/THP3 conserved" evidence="2">
    <location>
        <begin position="334"/>
        <end position="491"/>
    </location>
</feature>
<feature type="compositionally biased region" description="Pro residues" evidence="1">
    <location>
        <begin position="31"/>
        <end position="53"/>
    </location>
</feature>
<dbReference type="Pfam" id="PF03399">
    <property type="entry name" value="SAC3_GANP"/>
    <property type="match status" value="1"/>
</dbReference>
<accession>A0AAV4LYT1</accession>
<dbReference type="EMBL" id="BPLF01000004">
    <property type="protein sequence ID" value="GIX65095.1"/>
    <property type="molecule type" value="Genomic_DNA"/>
</dbReference>
<evidence type="ECO:0000313" key="4">
    <source>
        <dbReference type="Proteomes" id="UP001497744"/>
    </source>
</evidence>
<comment type="caution">
    <text evidence="3">The sequence shown here is derived from an EMBL/GenBank/DDBJ whole genome shotgun (WGS) entry which is preliminary data.</text>
</comment>
<dbReference type="InterPro" id="IPR005062">
    <property type="entry name" value="SAC3/GANP/THP3_conserved"/>
</dbReference>
<evidence type="ECO:0000313" key="3">
    <source>
        <dbReference type="EMBL" id="GIX65095.1"/>
    </source>
</evidence>
<protein>
    <submittedName>
        <fullName evidence="3">SAC3/GANP family protein</fullName>
    </submittedName>
</protein>
<dbReference type="Gene3D" id="1.25.40.990">
    <property type="match status" value="1"/>
</dbReference>